<reference evidence="2 3" key="1">
    <citation type="submission" date="2024-04" db="EMBL/GenBank/DDBJ databases">
        <authorList>
            <person name="Rising A."/>
            <person name="Reimegard J."/>
            <person name="Sonavane S."/>
            <person name="Akerstrom W."/>
            <person name="Nylinder S."/>
            <person name="Hedman E."/>
            <person name="Kallberg Y."/>
        </authorList>
    </citation>
    <scope>NUCLEOTIDE SEQUENCE [LARGE SCALE GENOMIC DNA]</scope>
</reference>
<dbReference type="EMBL" id="CAXIEN010000377">
    <property type="protein sequence ID" value="CAL1295698.1"/>
    <property type="molecule type" value="Genomic_DNA"/>
</dbReference>
<proteinExistence type="predicted"/>
<feature type="compositionally biased region" description="Polar residues" evidence="1">
    <location>
        <begin position="290"/>
        <end position="299"/>
    </location>
</feature>
<name>A0AAV2BK18_9ARAC</name>
<protein>
    <submittedName>
        <fullName evidence="2">Uncharacterized protein</fullName>
    </submittedName>
</protein>
<comment type="caution">
    <text evidence="2">The sequence shown here is derived from an EMBL/GenBank/DDBJ whole genome shotgun (WGS) entry which is preliminary data.</text>
</comment>
<organism evidence="2 3">
    <name type="scientific">Larinioides sclopetarius</name>
    <dbReference type="NCBI Taxonomy" id="280406"/>
    <lineage>
        <taxon>Eukaryota</taxon>
        <taxon>Metazoa</taxon>
        <taxon>Ecdysozoa</taxon>
        <taxon>Arthropoda</taxon>
        <taxon>Chelicerata</taxon>
        <taxon>Arachnida</taxon>
        <taxon>Araneae</taxon>
        <taxon>Araneomorphae</taxon>
        <taxon>Entelegynae</taxon>
        <taxon>Araneoidea</taxon>
        <taxon>Araneidae</taxon>
        <taxon>Larinioides</taxon>
    </lineage>
</organism>
<feature type="compositionally biased region" description="Basic residues" evidence="1">
    <location>
        <begin position="279"/>
        <end position="289"/>
    </location>
</feature>
<accession>A0AAV2BK18</accession>
<sequence>MLRALASYFFGGIEDETPEASIECETREVNDWLVVNLPDQTKDSINLNDDDDTYEIDDEDIRDEMDEDDTVEVDASDTYEMDSEEDDILMSVSFLMMPPDSGKPSLELSNNQYSFDDSITEQYPDMFPVLSPRNFITYFCNNRKNKQLMNAESFSDQIIKIVFPVQSAIQQPTKMCDDTREALLDLILDSRIQKRAHRNEIVTEFGVHVHTIDLTPPPMYSKSYVNHRHPEKLLNHDILQRIKELEPEQQAVQRSAKKILTRGQLNRQNKNYMYETSSKRNRRSNRQRNHSGANNNRKC</sequence>
<feature type="region of interest" description="Disordered" evidence="1">
    <location>
        <begin position="261"/>
        <end position="299"/>
    </location>
</feature>
<feature type="compositionally biased region" description="Polar residues" evidence="1">
    <location>
        <begin position="263"/>
        <end position="276"/>
    </location>
</feature>
<keyword evidence="3" id="KW-1185">Reference proteome</keyword>
<dbReference type="Proteomes" id="UP001497382">
    <property type="component" value="Unassembled WGS sequence"/>
</dbReference>
<evidence type="ECO:0000313" key="3">
    <source>
        <dbReference type="Proteomes" id="UP001497382"/>
    </source>
</evidence>
<evidence type="ECO:0000256" key="1">
    <source>
        <dbReference type="SAM" id="MobiDB-lite"/>
    </source>
</evidence>
<gene>
    <name evidence="2" type="ORF">LARSCL_LOCUS19420</name>
</gene>
<dbReference type="AlphaFoldDB" id="A0AAV2BK18"/>
<evidence type="ECO:0000313" key="2">
    <source>
        <dbReference type="EMBL" id="CAL1295698.1"/>
    </source>
</evidence>